<feature type="domain" description="Alpha-D-phosphohexomutase alpha/beta/alpha" evidence="9">
    <location>
        <begin position="2"/>
        <end position="129"/>
    </location>
</feature>
<organism evidence="12 13">
    <name type="scientific">SAR86 cluster bacterium</name>
    <dbReference type="NCBI Taxonomy" id="2030880"/>
    <lineage>
        <taxon>Bacteria</taxon>
        <taxon>Pseudomonadati</taxon>
        <taxon>Pseudomonadota</taxon>
        <taxon>Gammaproteobacteria</taxon>
        <taxon>SAR86 cluster</taxon>
    </lineage>
</organism>
<evidence type="ECO:0000256" key="4">
    <source>
        <dbReference type="ARBA" id="ARBA00022723"/>
    </source>
</evidence>
<dbReference type="Gene3D" id="3.30.310.50">
    <property type="entry name" value="Alpha-D-phosphohexomutase, C-terminal domain"/>
    <property type="match status" value="1"/>
</dbReference>
<dbReference type="Pfam" id="PF02880">
    <property type="entry name" value="PGM_PMM_III"/>
    <property type="match status" value="1"/>
</dbReference>
<dbReference type="Pfam" id="PF02879">
    <property type="entry name" value="PGM_PMM_II"/>
    <property type="match status" value="1"/>
</dbReference>
<dbReference type="InterPro" id="IPR016066">
    <property type="entry name" value="A-D-PHexomutase_CS"/>
</dbReference>
<dbReference type="EMBL" id="CP097966">
    <property type="protein sequence ID" value="URQ63418.1"/>
    <property type="molecule type" value="Genomic_DNA"/>
</dbReference>
<dbReference type="GO" id="GO:0006048">
    <property type="term" value="P:UDP-N-acetylglucosamine biosynthetic process"/>
    <property type="evidence" value="ECO:0007669"/>
    <property type="project" value="TreeGrafter"/>
</dbReference>
<name>A0A9Q8U1B0_9GAMM</name>
<dbReference type="PRINTS" id="PR00509">
    <property type="entry name" value="PGMPMM"/>
</dbReference>
<evidence type="ECO:0000256" key="1">
    <source>
        <dbReference type="ARBA" id="ARBA00001946"/>
    </source>
</evidence>
<dbReference type="Pfam" id="PF00408">
    <property type="entry name" value="PGM_PMM_IV"/>
    <property type="match status" value="1"/>
</dbReference>
<dbReference type="InterPro" id="IPR005845">
    <property type="entry name" value="A-D-PHexomutase_a/b/a-II"/>
</dbReference>
<dbReference type="PANTHER" id="PTHR42946">
    <property type="entry name" value="PHOSPHOHEXOSE MUTASE"/>
    <property type="match status" value="1"/>
</dbReference>
<dbReference type="SUPFAM" id="SSF55957">
    <property type="entry name" value="Phosphoglucomutase, C-terminal domain"/>
    <property type="match status" value="1"/>
</dbReference>
<dbReference type="GO" id="GO:0004615">
    <property type="term" value="F:phosphomannomutase activity"/>
    <property type="evidence" value="ECO:0007669"/>
    <property type="project" value="TreeGrafter"/>
</dbReference>
<dbReference type="InterPro" id="IPR036900">
    <property type="entry name" value="A-D-PHexomutase_C_sf"/>
</dbReference>
<dbReference type="EC" id="5.4.2.10" evidence="12"/>
<comment type="similarity">
    <text evidence="2 7">Belongs to the phosphohexose mutase family.</text>
</comment>
<dbReference type="InterPro" id="IPR050060">
    <property type="entry name" value="Phosphoglucosamine_mutase"/>
</dbReference>
<dbReference type="InterPro" id="IPR005844">
    <property type="entry name" value="A-D-PHexomutase_a/b/a-I"/>
</dbReference>
<evidence type="ECO:0000259" key="10">
    <source>
        <dbReference type="Pfam" id="PF02879"/>
    </source>
</evidence>
<feature type="domain" description="Alpha-D-phosphohexomutase C-terminal" evidence="8">
    <location>
        <begin position="392"/>
        <end position="432"/>
    </location>
</feature>
<evidence type="ECO:0000256" key="7">
    <source>
        <dbReference type="RuleBase" id="RU004326"/>
    </source>
</evidence>
<keyword evidence="6 12" id="KW-0413">Isomerase</keyword>
<dbReference type="GO" id="GO:0009252">
    <property type="term" value="P:peptidoglycan biosynthetic process"/>
    <property type="evidence" value="ECO:0007669"/>
    <property type="project" value="TreeGrafter"/>
</dbReference>
<feature type="domain" description="Alpha-D-phosphohexomutase alpha/beta/alpha" evidence="10">
    <location>
        <begin position="152"/>
        <end position="249"/>
    </location>
</feature>
<evidence type="ECO:0000256" key="2">
    <source>
        <dbReference type="ARBA" id="ARBA00010231"/>
    </source>
</evidence>
<dbReference type="Gene3D" id="3.40.120.10">
    <property type="entry name" value="Alpha-D-Glucose-1,6-Bisphosphate, subunit A, domain 3"/>
    <property type="match status" value="3"/>
</dbReference>
<gene>
    <name evidence="12" type="primary">glmM</name>
    <name evidence="12" type="ORF">M9B40_01260</name>
</gene>
<evidence type="ECO:0000256" key="6">
    <source>
        <dbReference type="ARBA" id="ARBA00023235"/>
    </source>
</evidence>
<evidence type="ECO:0000259" key="9">
    <source>
        <dbReference type="Pfam" id="PF02878"/>
    </source>
</evidence>
<dbReference type="AlphaFoldDB" id="A0A9Q8U1B0"/>
<evidence type="ECO:0000259" key="11">
    <source>
        <dbReference type="Pfam" id="PF02880"/>
    </source>
</evidence>
<dbReference type="GO" id="GO:0005975">
    <property type="term" value="P:carbohydrate metabolic process"/>
    <property type="evidence" value="ECO:0007669"/>
    <property type="project" value="InterPro"/>
</dbReference>
<evidence type="ECO:0000313" key="13">
    <source>
        <dbReference type="Proteomes" id="UP001056381"/>
    </source>
</evidence>
<evidence type="ECO:0000256" key="5">
    <source>
        <dbReference type="ARBA" id="ARBA00022842"/>
    </source>
</evidence>
<dbReference type="GO" id="GO:0005829">
    <property type="term" value="C:cytosol"/>
    <property type="evidence" value="ECO:0007669"/>
    <property type="project" value="TreeGrafter"/>
</dbReference>
<dbReference type="PANTHER" id="PTHR42946:SF1">
    <property type="entry name" value="PHOSPHOGLUCOMUTASE (ALPHA-D-GLUCOSE-1,6-BISPHOSPHATE-DEPENDENT)"/>
    <property type="match status" value="1"/>
</dbReference>
<accession>A0A9Q8U1B0</accession>
<evidence type="ECO:0000256" key="3">
    <source>
        <dbReference type="ARBA" id="ARBA00022553"/>
    </source>
</evidence>
<dbReference type="InterPro" id="IPR005846">
    <property type="entry name" value="A-D-PHexomutase_a/b/a-III"/>
</dbReference>
<feature type="domain" description="Alpha-D-phosphohexomutase alpha/beta/alpha" evidence="11">
    <location>
        <begin position="253"/>
        <end position="359"/>
    </location>
</feature>
<dbReference type="FunFam" id="3.40.120.10:FF:000001">
    <property type="entry name" value="Phosphoglucosamine mutase"/>
    <property type="match status" value="1"/>
</dbReference>
<evidence type="ECO:0000259" key="8">
    <source>
        <dbReference type="Pfam" id="PF00408"/>
    </source>
</evidence>
<dbReference type="GO" id="GO:0008966">
    <property type="term" value="F:phosphoglucosamine mutase activity"/>
    <property type="evidence" value="ECO:0007669"/>
    <property type="project" value="UniProtKB-EC"/>
</dbReference>
<dbReference type="Pfam" id="PF02878">
    <property type="entry name" value="PGM_PMM_I"/>
    <property type="match status" value="1"/>
</dbReference>
<dbReference type="InterPro" id="IPR005843">
    <property type="entry name" value="A-D-PHexomutase_C"/>
</dbReference>
<dbReference type="InterPro" id="IPR005841">
    <property type="entry name" value="Alpha-D-phosphohexomutase_SF"/>
</dbReference>
<comment type="cofactor">
    <cofactor evidence="1">
        <name>Mg(2+)</name>
        <dbReference type="ChEBI" id="CHEBI:18420"/>
    </cofactor>
</comment>
<keyword evidence="3" id="KW-0597">Phosphoprotein</keyword>
<protein>
    <submittedName>
        <fullName evidence="12">Phosphoglucosamine mutase</fullName>
        <ecNumber evidence="12">5.4.2.10</ecNumber>
    </submittedName>
</protein>
<dbReference type="Proteomes" id="UP001056381">
    <property type="component" value="Chromosome"/>
</dbReference>
<dbReference type="NCBIfam" id="NF008139">
    <property type="entry name" value="PRK10887.1"/>
    <property type="match status" value="1"/>
</dbReference>
<keyword evidence="4 7" id="KW-0479">Metal-binding</keyword>
<dbReference type="SUPFAM" id="SSF53738">
    <property type="entry name" value="Phosphoglucomutase, first 3 domains"/>
    <property type="match status" value="3"/>
</dbReference>
<dbReference type="PROSITE" id="PS00710">
    <property type="entry name" value="PGM_PMM"/>
    <property type="match status" value="1"/>
</dbReference>
<sequence>MKYGTDGFRGPVDTHVTSEFCLKLGFHTGCLLKDKGYESVIIGKDTRVSGYMLESALQAGFISAGIDVKLAGPIPTPAVSFLTSTYSGQFGVVISASHNPFQDNGIKFFNRHGRKISEEFENLITEKVNLPIKPVPVSKLGKAFRIDSATGRYIEYCKSTLRGASNLRGSTILVDAAHGANYKITPMLLEELGAKVIRINCEPDGFNINKASAVLEQDKFKKYAKEYEFDFCAAVDGDGDRLVLSDSSGNVFNGDDVIYTIAKRNKSQAKDKSDAVVGTDMTNEGVVEALNKIGIDFFRTKVGDKYISRELVSRDLNLGGETSGHIIQREFSESGDANIALIQSLAALKELETTLKDIQSKIDYKPNILETIEVDDQNIIENKSFKDSVNSIEKKFPSSRISVRKSGTEISKIRVMVESNSDDEVKTVLEEIKSLVV</sequence>
<evidence type="ECO:0000313" key="12">
    <source>
        <dbReference type="EMBL" id="URQ63418.1"/>
    </source>
</evidence>
<proteinExistence type="inferred from homology"/>
<dbReference type="InterPro" id="IPR016055">
    <property type="entry name" value="A-D-PHexomutase_a/b/a-I/II/III"/>
</dbReference>
<dbReference type="GO" id="GO:0000287">
    <property type="term" value="F:magnesium ion binding"/>
    <property type="evidence" value="ECO:0007669"/>
    <property type="project" value="InterPro"/>
</dbReference>
<keyword evidence="13" id="KW-1185">Reference proteome</keyword>
<reference evidence="12" key="1">
    <citation type="submission" date="2022-05" db="EMBL/GenBank/DDBJ databases">
        <title>Single-amplified genomics reveal most streamlined microbe among free-living bacteria.</title>
        <authorList>
            <person name="Roda-Garcia J."/>
            <person name="Haro-Moreno J.M."/>
            <person name="Rodriguez-Valera F."/>
            <person name="Almagro-Moreno S."/>
            <person name="Lopez-Perez M."/>
        </authorList>
    </citation>
    <scope>NUCLEOTIDE SEQUENCE</scope>
    <source>
        <strain evidence="12">TMED112-D2-2</strain>
    </source>
</reference>
<keyword evidence="5 7" id="KW-0460">Magnesium</keyword>